<dbReference type="GO" id="GO:0005737">
    <property type="term" value="C:cytoplasm"/>
    <property type="evidence" value="ECO:0007669"/>
    <property type="project" value="TreeGrafter"/>
</dbReference>
<dbReference type="PROSITE" id="PS51886">
    <property type="entry name" value="TLDC"/>
    <property type="match status" value="1"/>
</dbReference>
<dbReference type="CDD" id="cd18186">
    <property type="entry name" value="BTB_POZ_ZBTB_KLHL-like"/>
    <property type="match status" value="1"/>
</dbReference>
<protein>
    <submittedName>
        <fullName evidence="3">414_t:CDS:1</fullName>
    </submittedName>
</protein>
<dbReference type="EMBL" id="CAJVPQ010000859">
    <property type="protein sequence ID" value="CAG8515029.1"/>
    <property type="molecule type" value="Genomic_DNA"/>
</dbReference>
<dbReference type="Proteomes" id="UP000789570">
    <property type="component" value="Unassembled WGS sequence"/>
</dbReference>
<organism evidence="3 4">
    <name type="scientific">Funneliformis caledonium</name>
    <dbReference type="NCBI Taxonomy" id="1117310"/>
    <lineage>
        <taxon>Eukaryota</taxon>
        <taxon>Fungi</taxon>
        <taxon>Fungi incertae sedis</taxon>
        <taxon>Mucoromycota</taxon>
        <taxon>Glomeromycotina</taxon>
        <taxon>Glomeromycetes</taxon>
        <taxon>Glomerales</taxon>
        <taxon>Glomeraceae</taxon>
        <taxon>Funneliformis</taxon>
    </lineage>
</organism>
<reference evidence="3" key="1">
    <citation type="submission" date="2021-06" db="EMBL/GenBank/DDBJ databases">
        <authorList>
            <person name="Kallberg Y."/>
            <person name="Tangrot J."/>
            <person name="Rosling A."/>
        </authorList>
    </citation>
    <scope>NUCLEOTIDE SEQUENCE</scope>
    <source>
        <strain evidence="3">UK204</strain>
    </source>
</reference>
<comment type="caution">
    <text evidence="3">The sequence shown here is derived from an EMBL/GenBank/DDBJ whole genome shotgun (WGS) entry which is preliminary data.</text>
</comment>
<dbReference type="Gene3D" id="3.30.710.10">
    <property type="entry name" value="Potassium Channel Kv1.1, Chain A"/>
    <property type="match status" value="1"/>
</dbReference>
<dbReference type="InterPro" id="IPR011333">
    <property type="entry name" value="SKP1/BTB/POZ_sf"/>
</dbReference>
<proteinExistence type="predicted"/>
<dbReference type="InterPro" id="IPR000210">
    <property type="entry name" value="BTB/POZ_dom"/>
</dbReference>
<feature type="domain" description="BTB" evidence="1">
    <location>
        <begin position="363"/>
        <end position="437"/>
    </location>
</feature>
<dbReference type="AlphaFoldDB" id="A0A9N9F7Z5"/>
<dbReference type="InterPro" id="IPR052407">
    <property type="entry name" value="BTB_POZ_domain_cont_9"/>
</dbReference>
<dbReference type="OrthoDB" id="298084at2759"/>
<dbReference type="SUPFAM" id="SSF54695">
    <property type="entry name" value="POZ domain"/>
    <property type="match status" value="1"/>
</dbReference>
<dbReference type="Pfam" id="PF00651">
    <property type="entry name" value="BTB"/>
    <property type="match status" value="1"/>
</dbReference>
<evidence type="ECO:0000259" key="1">
    <source>
        <dbReference type="PROSITE" id="PS50097"/>
    </source>
</evidence>
<evidence type="ECO:0000313" key="4">
    <source>
        <dbReference type="Proteomes" id="UP000789570"/>
    </source>
</evidence>
<feature type="domain" description="TLDc" evidence="2">
    <location>
        <begin position="648"/>
        <end position="833"/>
    </location>
</feature>
<sequence length="841" mass="97330">MEMCKCVECTTSRVMDVNFKRDLQHLVLTLCRILYNNIQEDSTCKSFQRINQKMYHGDISCIADLNPFIELFRTAKYLQFETVTFNYSSSTIIFNYQWDPRDHDLNLNHLIEISKYHYQSFLPFIYKIDKWRRRSLESLTTSSILSHFEYYLPGFKYLYDFHWITDSLNLSLTFPPTCPSEREPGILFLTSDVGVSVVVVIKRYHEDLMYESSYDLANDRDDYVDLVKKYKKYAAEKHANKLLTVIGATYIEDPNCLYPFKFVDEIDSSIARSVQLSSGSISTSSPLNIYQETAKSYDPNTTIYGHSWAQPSEPAQKVQTLKMPMNPGKSAPVVGADWVYDNTCENNNLDEYNYLNISNSDGYDVLLEIGQTSKVQIFRAHSIILRARCSYFKSALSNDWCKKDDGNMIVFKKPNILPNIFKVILNYLYTGTLDLTDLTTFELIQLLEATDELALEELFSHIQEHLITHSSDYIKQNPNIVIDIAFKHDAFTTLQTFCVDLITQDPQPFFSSSSFVSTNISILTAILSRDDIRMEEITIWNQIIQWGLHNSHAHVDKDDIEFDPFDDDVSSIDFTSLKATLSPLLPLIRFSDIASKDYETQVKPFQSILPLNMSTLLCRYHFENNNGLDPPINLNLGQRKPPYNINSTIINHKHAALIANWIDSNEGNLNVNGKIQFGKIRFNLLYRGSKHLFSFERFHKMCDNQGPSIVLLKIKANNNNEVEVDGREEIIGGYNPVGWQSANQYITRDDSFIFNLGELIESKYILSRIQPNLKNYAIYDGENFGPSFGKGDMEFSCTARPREGFCRWRCYDKPIRNTEDRFWVEEIEVFKVYSLIYLWAL</sequence>
<keyword evidence="4" id="KW-1185">Reference proteome</keyword>
<accession>A0A9N9F7Z5</accession>
<gene>
    <name evidence="3" type="ORF">FCALED_LOCUS4399</name>
</gene>
<dbReference type="PROSITE" id="PS50097">
    <property type="entry name" value="BTB"/>
    <property type="match status" value="1"/>
</dbReference>
<evidence type="ECO:0000313" key="3">
    <source>
        <dbReference type="EMBL" id="CAG8515029.1"/>
    </source>
</evidence>
<name>A0A9N9F7Z5_9GLOM</name>
<dbReference type="PANTHER" id="PTHR46306">
    <property type="entry name" value="BTB/POZ DOMAIN-CONTAINING PROTEIN 9"/>
    <property type="match status" value="1"/>
</dbReference>
<dbReference type="PANTHER" id="PTHR46306:SF1">
    <property type="entry name" value="BTB_POZ DOMAIN-CONTAINING PROTEIN 9"/>
    <property type="match status" value="1"/>
</dbReference>
<evidence type="ECO:0000259" key="2">
    <source>
        <dbReference type="PROSITE" id="PS51886"/>
    </source>
</evidence>
<dbReference type="SMART" id="SM00225">
    <property type="entry name" value="BTB"/>
    <property type="match status" value="1"/>
</dbReference>
<dbReference type="InterPro" id="IPR006571">
    <property type="entry name" value="TLDc_dom"/>
</dbReference>
<dbReference type="Pfam" id="PF07534">
    <property type="entry name" value="TLD"/>
    <property type="match status" value="1"/>
</dbReference>